<dbReference type="AlphaFoldDB" id="A0AAN7BHF6"/>
<keyword evidence="1" id="KW-0812">Transmembrane</keyword>
<protein>
    <submittedName>
        <fullName evidence="2">Uncharacterized protein</fullName>
    </submittedName>
</protein>
<accession>A0AAN7BHF6</accession>
<reference evidence="2" key="1">
    <citation type="journal article" date="2023" name="Mol. Phylogenet. Evol.">
        <title>Genome-scale phylogeny and comparative genomics of the fungal order Sordariales.</title>
        <authorList>
            <person name="Hensen N."/>
            <person name="Bonometti L."/>
            <person name="Westerberg I."/>
            <person name="Brannstrom I.O."/>
            <person name="Guillou S."/>
            <person name="Cros-Aarteil S."/>
            <person name="Calhoun S."/>
            <person name="Haridas S."/>
            <person name="Kuo A."/>
            <person name="Mondo S."/>
            <person name="Pangilinan J."/>
            <person name="Riley R."/>
            <person name="LaButti K."/>
            <person name="Andreopoulos B."/>
            <person name="Lipzen A."/>
            <person name="Chen C."/>
            <person name="Yan M."/>
            <person name="Daum C."/>
            <person name="Ng V."/>
            <person name="Clum A."/>
            <person name="Steindorff A."/>
            <person name="Ohm R.A."/>
            <person name="Martin F."/>
            <person name="Silar P."/>
            <person name="Natvig D.O."/>
            <person name="Lalanne C."/>
            <person name="Gautier V."/>
            <person name="Ament-Velasquez S.L."/>
            <person name="Kruys A."/>
            <person name="Hutchinson M.I."/>
            <person name="Powell A.J."/>
            <person name="Barry K."/>
            <person name="Miller A.N."/>
            <person name="Grigoriev I.V."/>
            <person name="Debuchy R."/>
            <person name="Gladieux P."/>
            <person name="Hiltunen Thoren M."/>
            <person name="Johannesson H."/>
        </authorList>
    </citation>
    <scope>NUCLEOTIDE SEQUENCE</scope>
    <source>
        <strain evidence="2">CBS 990.96</strain>
    </source>
</reference>
<proteinExistence type="predicted"/>
<feature type="transmembrane region" description="Helical" evidence="1">
    <location>
        <begin position="409"/>
        <end position="426"/>
    </location>
</feature>
<organism evidence="2 3">
    <name type="scientific">Podospora fimiseda</name>
    <dbReference type="NCBI Taxonomy" id="252190"/>
    <lineage>
        <taxon>Eukaryota</taxon>
        <taxon>Fungi</taxon>
        <taxon>Dikarya</taxon>
        <taxon>Ascomycota</taxon>
        <taxon>Pezizomycotina</taxon>
        <taxon>Sordariomycetes</taxon>
        <taxon>Sordariomycetidae</taxon>
        <taxon>Sordariales</taxon>
        <taxon>Podosporaceae</taxon>
        <taxon>Podospora</taxon>
    </lineage>
</organism>
<keyword evidence="1" id="KW-0472">Membrane</keyword>
<evidence type="ECO:0000256" key="1">
    <source>
        <dbReference type="SAM" id="Phobius"/>
    </source>
</evidence>
<feature type="transmembrane region" description="Helical" evidence="1">
    <location>
        <begin position="309"/>
        <end position="329"/>
    </location>
</feature>
<feature type="transmembrane region" description="Helical" evidence="1">
    <location>
        <begin position="279"/>
        <end position="297"/>
    </location>
</feature>
<evidence type="ECO:0000313" key="3">
    <source>
        <dbReference type="Proteomes" id="UP001301958"/>
    </source>
</evidence>
<evidence type="ECO:0000313" key="2">
    <source>
        <dbReference type="EMBL" id="KAK4223494.1"/>
    </source>
</evidence>
<gene>
    <name evidence="2" type="ORF">QBC38DRAFT_503112</name>
</gene>
<dbReference type="Proteomes" id="UP001301958">
    <property type="component" value="Unassembled WGS sequence"/>
</dbReference>
<dbReference type="EMBL" id="MU865425">
    <property type="protein sequence ID" value="KAK4223494.1"/>
    <property type="molecule type" value="Genomic_DNA"/>
</dbReference>
<keyword evidence="3" id="KW-1185">Reference proteome</keyword>
<feature type="transmembrane region" description="Helical" evidence="1">
    <location>
        <begin position="451"/>
        <end position="473"/>
    </location>
</feature>
<comment type="caution">
    <text evidence="2">The sequence shown here is derived from an EMBL/GenBank/DDBJ whole genome shotgun (WGS) entry which is preliminary data.</text>
</comment>
<keyword evidence="1" id="KW-1133">Transmembrane helix</keyword>
<feature type="transmembrane region" description="Helical" evidence="1">
    <location>
        <begin position="493"/>
        <end position="516"/>
    </location>
</feature>
<feature type="transmembrane region" description="Helical" evidence="1">
    <location>
        <begin position="216"/>
        <end position="236"/>
    </location>
</feature>
<sequence>MDVDDNTRPYSLRLVDNPNDRLDRWPGSVQGLSMYPTFEETIDGFERLVTNIIQGSEYSITIDFDPRDCRSAEHPTVRNCSETCTDPESLLIPTNVRPCILIGAASLLVHKNMATLDRSHHETAATLETLAIPELSTFDTSWLFTHFLQCLSASCEKTDFGRCSPSIKELGNNIPTSSWNLTNLKNIGQDLGTKYCSGAYISLNGDLAGPGVAMSYILQAAFALSLYTLFNISLLCTNLKHLSFPKLLSRSAQKPSRSQKTSLKFKPATIASLTEFQEIQIYFVLSLQVASLFTSFSPSDGTTTFNTTLLAISVVRALSIMSIAPVLLVQCCLVRRAGKNWWYTFLPMSTAFIMSMRVLRYYTYMPSFNPDALWDKLKEEAPIQACGGQPSPMVLCMTWITTQTPNLEAFKATAGICVAAWSWLVYKKVTSRFSGCVGPRLKRILMPVRQILEGLMIMVEVCLVGFTGYYGIYVHNSLWKATRRPDLGSSATWGFGQFVAVMIWAPTIAKFFYFLVFGIKKGFDERLAEPYIVMAKDELEFTDNTCEKNTVLPSPSAVPLRAVEAKKTAVGNAVTVVIEPGPSEAVYETREYSLGVIKHKIRESWITL</sequence>
<reference evidence="2" key="2">
    <citation type="submission" date="2023-05" db="EMBL/GenBank/DDBJ databases">
        <authorList>
            <consortium name="Lawrence Berkeley National Laboratory"/>
            <person name="Steindorff A."/>
            <person name="Hensen N."/>
            <person name="Bonometti L."/>
            <person name="Westerberg I."/>
            <person name="Brannstrom I.O."/>
            <person name="Guillou S."/>
            <person name="Cros-Aarteil S."/>
            <person name="Calhoun S."/>
            <person name="Haridas S."/>
            <person name="Kuo A."/>
            <person name="Mondo S."/>
            <person name="Pangilinan J."/>
            <person name="Riley R."/>
            <person name="Labutti K."/>
            <person name="Andreopoulos B."/>
            <person name="Lipzen A."/>
            <person name="Chen C."/>
            <person name="Yanf M."/>
            <person name="Daum C."/>
            <person name="Ng V."/>
            <person name="Clum A."/>
            <person name="Ohm R."/>
            <person name="Martin F."/>
            <person name="Silar P."/>
            <person name="Natvig D."/>
            <person name="Lalanne C."/>
            <person name="Gautier V."/>
            <person name="Ament-Velasquez S.L."/>
            <person name="Kruys A."/>
            <person name="Hutchinson M.I."/>
            <person name="Powell A.J."/>
            <person name="Barry K."/>
            <person name="Miller A.N."/>
            <person name="Grigoriev I.V."/>
            <person name="Debuchy R."/>
            <person name="Gladieux P."/>
            <person name="Thoren M.H."/>
            <person name="Johannesson H."/>
        </authorList>
    </citation>
    <scope>NUCLEOTIDE SEQUENCE</scope>
    <source>
        <strain evidence="2">CBS 990.96</strain>
    </source>
</reference>
<name>A0AAN7BHF6_9PEZI</name>
<feature type="transmembrane region" description="Helical" evidence="1">
    <location>
        <begin position="341"/>
        <end position="359"/>
    </location>
</feature>